<feature type="transmembrane region" description="Helical" evidence="2">
    <location>
        <begin position="421"/>
        <end position="443"/>
    </location>
</feature>
<feature type="transmembrane region" description="Helical" evidence="2">
    <location>
        <begin position="485"/>
        <end position="504"/>
    </location>
</feature>
<dbReference type="EMBL" id="JAASRM010000001">
    <property type="protein sequence ID" value="NIK86706.1"/>
    <property type="molecule type" value="Genomic_DNA"/>
</dbReference>
<feature type="coiled-coil region" evidence="1">
    <location>
        <begin position="326"/>
        <end position="391"/>
    </location>
</feature>
<dbReference type="InterPro" id="IPR050445">
    <property type="entry name" value="Bact_polysacc_biosynth/exp"/>
</dbReference>
<organism evidence="3 4">
    <name type="scientific">Rhizomicrobium palustre</name>
    <dbReference type="NCBI Taxonomy" id="189966"/>
    <lineage>
        <taxon>Bacteria</taxon>
        <taxon>Pseudomonadati</taxon>
        <taxon>Pseudomonadota</taxon>
        <taxon>Alphaproteobacteria</taxon>
        <taxon>Micropepsales</taxon>
        <taxon>Micropepsaceae</taxon>
        <taxon>Rhizomicrobium</taxon>
    </lineage>
</organism>
<evidence type="ECO:0000256" key="2">
    <source>
        <dbReference type="SAM" id="Phobius"/>
    </source>
</evidence>
<proteinExistence type="predicted"/>
<dbReference type="AlphaFoldDB" id="A0A846MTL8"/>
<comment type="caution">
    <text evidence="3">The sequence shown here is derived from an EMBL/GenBank/DDBJ whole genome shotgun (WGS) entry which is preliminary data.</text>
</comment>
<accession>A0A846MTL8</accession>
<dbReference type="InterPro" id="IPR014345">
    <property type="entry name" value="XrtA_polysacc_chain"/>
</dbReference>
<keyword evidence="4" id="KW-1185">Reference proteome</keyword>
<keyword evidence="2" id="KW-0472">Membrane</keyword>
<gene>
    <name evidence="3" type="ORF">FHS83_000024</name>
</gene>
<evidence type="ECO:0000256" key="1">
    <source>
        <dbReference type="SAM" id="Coils"/>
    </source>
</evidence>
<reference evidence="3 4" key="1">
    <citation type="submission" date="2020-03" db="EMBL/GenBank/DDBJ databases">
        <title>Genomic Encyclopedia of Type Strains, Phase IV (KMG-IV): sequencing the most valuable type-strain genomes for metagenomic binning, comparative biology and taxonomic classification.</title>
        <authorList>
            <person name="Goeker M."/>
        </authorList>
    </citation>
    <scope>NUCLEOTIDE SEQUENCE [LARGE SCALE GENOMIC DNA]</scope>
    <source>
        <strain evidence="3 4">DSM 19867</strain>
    </source>
</reference>
<feature type="transmembrane region" description="Helical" evidence="2">
    <location>
        <begin position="455"/>
        <end position="473"/>
    </location>
</feature>
<dbReference type="PANTHER" id="PTHR32309:SF31">
    <property type="entry name" value="CAPSULAR EXOPOLYSACCHARIDE FAMILY"/>
    <property type="match status" value="1"/>
</dbReference>
<keyword evidence="2" id="KW-1133">Transmembrane helix</keyword>
<keyword evidence="2" id="KW-0812">Transmembrane</keyword>
<evidence type="ECO:0000313" key="4">
    <source>
        <dbReference type="Proteomes" id="UP000570514"/>
    </source>
</evidence>
<dbReference type="NCBIfam" id="TIGR03007">
    <property type="entry name" value="pepcterm_ChnLen"/>
    <property type="match status" value="1"/>
</dbReference>
<feature type="transmembrane region" description="Helical" evidence="2">
    <location>
        <begin position="20"/>
        <end position="40"/>
    </location>
</feature>
<dbReference type="Proteomes" id="UP000570514">
    <property type="component" value="Unassembled WGS sequence"/>
</dbReference>
<evidence type="ECO:0000313" key="3">
    <source>
        <dbReference type="EMBL" id="NIK86706.1"/>
    </source>
</evidence>
<dbReference type="PANTHER" id="PTHR32309">
    <property type="entry name" value="TYROSINE-PROTEIN KINASE"/>
    <property type="match status" value="1"/>
</dbReference>
<sequence length="515" mass="55657">MQSWKLQLLSLIGGGWQFRWWGLGLAWAVCLIGWVAVALIPNAYQSSAKVYIDTDTMMRPLLKGIVVSTDTQQQINVMLRTLVTAPNMERVVRVTNPKSNGMSQPQMQDAVARLTSHVSLKALGTKNLYEVGFTDPNPAYAQSVAQTLLSVMVDSNVGDQRRESDDARSFIDSQIASYEKKIQEADKRKADFRAAHLNVFFGTSDIDEARGAITTAKTAVEEAAAKRNSLRAQLAATPATMDINGPAPVQLGGAGTVDNKRQQLGQARAKLDELRAHFTEDYPDVVAQKQLVARLKSQLTEKVNPAEDGGLQSVANPTYLMLRTKLADEEVNLAVATSRLAEAQKRLDDAGKTAGDSLNIKRQYDNLDRDYQALKKNYEALVERRESANISQAAGDQQSNMVFRIVDPPSLPNRPASPNRLLLNLAVLLAGIAAGLAGAVGLGAVSGRFMTVEQLSAAFALPVLGAVTVARTASDFMRIRRSATYFAAGGGALVALYLVVLVFFHTNVANGGGLI</sequence>
<keyword evidence="1" id="KW-0175">Coiled coil</keyword>
<dbReference type="RefSeq" id="WP_167079670.1">
    <property type="nucleotide sequence ID" value="NZ_BAAADC010000001.1"/>
</dbReference>
<name>A0A846MTL8_9PROT</name>
<protein>
    <submittedName>
        <fullName evidence="3">Polysaccharide chain length determinant protein (PEP-CTERM system associated)</fullName>
    </submittedName>
</protein>
<feature type="coiled-coil region" evidence="1">
    <location>
        <begin position="175"/>
        <end position="233"/>
    </location>
</feature>